<dbReference type="AlphaFoldDB" id="A0A1B6CPD6"/>
<feature type="non-terminal residue" evidence="2">
    <location>
        <position position="118"/>
    </location>
</feature>
<feature type="region of interest" description="Disordered" evidence="1">
    <location>
        <begin position="1"/>
        <end position="63"/>
    </location>
</feature>
<proteinExistence type="predicted"/>
<evidence type="ECO:0000256" key="1">
    <source>
        <dbReference type="SAM" id="MobiDB-lite"/>
    </source>
</evidence>
<organism evidence="2">
    <name type="scientific">Clastoptera arizonana</name>
    <name type="common">Arizona spittle bug</name>
    <dbReference type="NCBI Taxonomy" id="38151"/>
    <lineage>
        <taxon>Eukaryota</taxon>
        <taxon>Metazoa</taxon>
        <taxon>Ecdysozoa</taxon>
        <taxon>Arthropoda</taxon>
        <taxon>Hexapoda</taxon>
        <taxon>Insecta</taxon>
        <taxon>Pterygota</taxon>
        <taxon>Neoptera</taxon>
        <taxon>Paraneoptera</taxon>
        <taxon>Hemiptera</taxon>
        <taxon>Auchenorrhyncha</taxon>
        <taxon>Cercopoidea</taxon>
        <taxon>Clastopteridae</taxon>
        <taxon>Clastoptera</taxon>
    </lineage>
</organism>
<feature type="region of interest" description="Disordered" evidence="1">
    <location>
        <begin position="83"/>
        <end position="118"/>
    </location>
</feature>
<protein>
    <submittedName>
        <fullName evidence="2">Uncharacterized protein</fullName>
    </submittedName>
</protein>
<gene>
    <name evidence="2" type="ORF">g.44656</name>
</gene>
<sequence length="118" mass="12437">DNVSKPIAVDSDAGDLNKPEIVVSSDDVTNPVSVDATAVDDVKKPVSEDSSTNTPAKVDSETDKPISLDMAVNDMNKPIIVDSPVHDHNEPVSVENDDVSILDKKPAFDGNGPIEDDG</sequence>
<name>A0A1B6CPD6_9HEMI</name>
<reference evidence="2" key="1">
    <citation type="submission" date="2015-12" db="EMBL/GenBank/DDBJ databases">
        <title>De novo transcriptome assembly of four potential Pierce s Disease insect vectors from Arizona vineyards.</title>
        <authorList>
            <person name="Tassone E.E."/>
        </authorList>
    </citation>
    <scope>NUCLEOTIDE SEQUENCE</scope>
</reference>
<dbReference type="EMBL" id="GEDC01022010">
    <property type="protein sequence ID" value="JAS15288.1"/>
    <property type="molecule type" value="Transcribed_RNA"/>
</dbReference>
<accession>A0A1B6CPD6</accession>
<feature type="non-terminal residue" evidence="2">
    <location>
        <position position="1"/>
    </location>
</feature>
<evidence type="ECO:0000313" key="2">
    <source>
        <dbReference type="EMBL" id="JAS15288.1"/>
    </source>
</evidence>